<feature type="domain" description="GST C-terminal" evidence="1">
    <location>
        <begin position="92"/>
        <end position="228"/>
    </location>
</feature>
<dbReference type="AlphaFoldDB" id="A0A420X031"/>
<dbReference type="GO" id="GO:0004364">
    <property type="term" value="F:glutathione transferase activity"/>
    <property type="evidence" value="ECO:0007669"/>
    <property type="project" value="TreeGrafter"/>
</dbReference>
<dbReference type="Gene3D" id="3.40.30.10">
    <property type="entry name" value="Glutaredoxin"/>
    <property type="match status" value="1"/>
</dbReference>
<reference evidence="2 3" key="1">
    <citation type="submission" date="2018-10" db="EMBL/GenBank/DDBJ databases">
        <title>Genomic Encyclopedia of Type Strains, Phase IV (KMG-IV): sequencing the most valuable type-strain genomes for metagenomic binning, comparative biology and taxonomic classification.</title>
        <authorList>
            <person name="Goeker M."/>
        </authorList>
    </citation>
    <scope>NUCLEOTIDE SEQUENCE [LARGE SCALE GENOMIC DNA]</scope>
    <source>
        <strain evidence="2 3">DSM 23229</strain>
    </source>
</reference>
<dbReference type="PROSITE" id="PS50405">
    <property type="entry name" value="GST_CTER"/>
    <property type="match status" value="1"/>
</dbReference>
<dbReference type="OrthoDB" id="6043394at2"/>
<dbReference type="InterPro" id="IPR004046">
    <property type="entry name" value="GST_C"/>
</dbReference>
<dbReference type="InterPro" id="IPR010987">
    <property type="entry name" value="Glutathione-S-Trfase_C-like"/>
</dbReference>
<dbReference type="Proteomes" id="UP000281975">
    <property type="component" value="Unassembled WGS sequence"/>
</dbReference>
<keyword evidence="3" id="KW-1185">Reference proteome</keyword>
<gene>
    <name evidence="2" type="ORF">C7446_0014</name>
</gene>
<dbReference type="InterPro" id="IPR036249">
    <property type="entry name" value="Thioredoxin-like_sf"/>
</dbReference>
<keyword evidence="2" id="KW-0808">Transferase</keyword>
<dbReference type="GO" id="GO:0006749">
    <property type="term" value="P:glutathione metabolic process"/>
    <property type="evidence" value="ECO:0007669"/>
    <property type="project" value="TreeGrafter"/>
</dbReference>
<accession>A0A420X031</accession>
<sequence length="244" mass="27608">MRYELYYWPEIPGRGEFIRLALEAGGADYIDVGNRSEEQGWGIAAIETFLGGEVTDFPPFAPPFLKAGELVISHVANILQYLGPRLGLWPGDEANRLWAHGLQLTIADFTAEAHDLHHPLGPGLYYEDQQEEAARRARQFISERLPKFLGYFERVLIDNPAGERHLVGETLTTVDLSLFHVVEGLRYALPNAMAEAEQEAPRVIALHDRVRDIPRIAEYLASDRRQPFSEEGLFRHYPELDSDG</sequence>
<dbReference type="PANTHER" id="PTHR11571">
    <property type="entry name" value="GLUTATHIONE S-TRANSFERASE"/>
    <property type="match status" value="1"/>
</dbReference>
<dbReference type="InterPro" id="IPR050213">
    <property type="entry name" value="GST_superfamily"/>
</dbReference>
<dbReference type="SUPFAM" id="SSF47616">
    <property type="entry name" value="GST C-terminal domain-like"/>
    <property type="match status" value="1"/>
</dbReference>
<evidence type="ECO:0000313" key="2">
    <source>
        <dbReference type="EMBL" id="RKR07206.1"/>
    </source>
</evidence>
<evidence type="ECO:0000259" key="1">
    <source>
        <dbReference type="PROSITE" id="PS50405"/>
    </source>
</evidence>
<evidence type="ECO:0000313" key="3">
    <source>
        <dbReference type="Proteomes" id="UP000281975"/>
    </source>
</evidence>
<dbReference type="Pfam" id="PF14497">
    <property type="entry name" value="GST_C_3"/>
    <property type="match status" value="1"/>
</dbReference>
<dbReference type="FunFam" id="1.20.1050.10:FF:000051">
    <property type="entry name" value="Glutathione S-transferase"/>
    <property type="match status" value="1"/>
</dbReference>
<dbReference type="InterPro" id="IPR036282">
    <property type="entry name" value="Glutathione-S-Trfase_C_sf"/>
</dbReference>
<organism evidence="2 3">
    <name type="scientific">Kushneria sinocarnis</name>
    <dbReference type="NCBI Taxonomy" id="595502"/>
    <lineage>
        <taxon>Bacteria</taxon>
        <taxon>Pseudomonadati</taxon>
        <taxon>Pseudomonadota</taxon>
        <taxon>Gammaproteobacteria</taxon>
        <taxon>Oceanospirillales</taxon>
        <taxon>Halomonadaceae</taxon>
        <taxon>Kushneria</taxon>
    </lineage>
</organism>
<dbReference type="CDD" id="cd03192">
    <property type="entry name" value="GST_C_Sigma_like"/>
    <property type="match status" value="1"/>
</dbReference>
<dbReference type="Gene3D" id="1.20.1050.10">
    <property type="match status" value="1"/>
</dbReference>
<dbReference type="EMBL" id="RBIN01000001">
    <property type="protein sequence ID" value="RKR07206.1"/>
    <property type="molecule type" value="Genomic_DNA"/>
</dbReference>
<dbReference type="SUPFAM" id="SSF52833">
    <property type="entry name" value="Thioredoxin-like"/>
    <property type="match status" value="1"/>
</dbReference>
<comment type="caution">
    <text evidence="2">The sequence shown here is derived from an EMBL/GenBank/DDBJ whole genome shotgun (WGS) entry which is preliminary data.</text>
</comment>
<proteinExistence type="predicted"/>
<dbReference type="RefSeq" id="WP_121170092.1">
    <property type="nucleotide sequence ID" value="NZ_RBIN01000001.1"/>
</dbReference>
<dbReference type="PANTHER" id="PTHR11571:SF263">
    <property type="entry name" value="GLUTATHIONE S-TRANSFERASE"/>
    <property type="match status" value="1"/>
</dbReference>
<protein>
    <submittedName>
        <fullName evidence="2">Glutathione S-transferase</fullName>
    </submittedName>
</protein>
<name>A0A420X031_9GAMM</name>